<comment type="caution">
    <text evidence="2">The sequence shown here is derived from an EMBL/GenBank/DDBJ whole genome shotgun (WGS) entry which is preliminary data.</text>
</comment>
<name>A0A255EMU0_9ACTN</name>
<reference evidence="2 3" key="1">
    <citation type="submission" date="2017-07" db="EMBL/GenBank/DDBJ databases">
        <title>Draft whole genome sequences of clinical Proprionibacteriaceae strains.</title>
        <authorList>
            <person name="Bernier A.-M."/>
            <person name="Bernard K."/>
            <person name="Domingo M.-C."/>
        </authorList>
    </citation>
    <scope>NUCLEOTIDE SEQUENCE [LARGE SCALE GENOMIC DNA]</scope>
    <source>
        <strain evidence="2 3">NML 150081</strain>
    </source>
</reference>
<accession>A0A255EMU0</accession>
<feature type="domain" description="Imm33-like" evidence="1">
    <location>
        <begin position="100"/>
        <end position="186"/>
    </location>
</feature>
<keyword evidence="3" id="KW-1185">Reference proteome</keyword>
<proteinExistence type="predicted"/>
<gene>
    <name evidence="2" type="ORF">CGZ91_11100</name>
</gene>
<dbReference type="Pfam" id="PF24719">
    <property type="entry name" value="Imm33-like"/>
    <property type="match status" value="1"/>
</dbReference>
<dbReference type="EMBL" id="NMVJ01000009">
    <property type="protein sequence ID" value="OYN89433.1"/>
    <property type="molecule type" value="Genomic_DNA"/>
</dbReference>
<protein>
    <recommendedName>
        <fullName evidence="1">Imm33-like domain-containing protein</fullName>
    </recommendedName>
</protein>
<evidence type="ECO:0000259" key="1">
    <source>
        <dbReference type="Pfam" id="PF24719"/>
    </source>
</evidence>
<dbReference type="RefSeq" id="WP_094455169.1">
    <property type="nucleotide sequence ID" value="NZ_NMVJ01000009.1"/>
</dbReference>
<evidence type="ECO:0000313" key="2">
    <source>
        <dbReference type="EMBL" id="OYN89433.1"/>
    </source>
</evidence>
<dbReference type="OrthoDB" id="5148829at2"/>
<sequence>MTETTTITRKAGEHTLLATVSTEFTDMAQSLLGVFEGQAANLRDGYILQFGWGPIFLESEGEALRLTTPDYAGDAENDRTQDLTGAIRIQVSQMWLPSASGVRPQEMHFHKEILIQRGWEEMEDFEASRQPSRHEIFSGWFISDTSERDEPYPHDDILKVPAWQVVQRRPMLAQVLAMPDETLTILLDGEVDRVVLLRGDDSEWLYVKADQED</sequence>
<dbReference type="AlphaFoldDB" id="A0A255EMU0"/>
<organism evidence="2 3">
    <name type="scientific">Parenemella sanctibonifatiensis</name>
    <dbReference type="NCBI Taxonomy" id="2016505"/>
    <lineage>
        <taxon>Bacteria</taxon>
        <taxon>Bacillati</taxon>
        <taxon>Actinomycetota</taxon>
        <taxon>Actinomycetes</taxon>
        <taxon>Propionibacteriales</taxon>
        <taxon>Propionibacteriaceae</taxon>
        <taxon>Parenemella</taxon>
    </lineage>
</organism>
<evidence type="ECO:0000313" key="3">
    <source>
        <dbReference type="Proteomes" id="UP000216300"/>
    </source>
</evidence>
<dbReference type="InterPro" id="IPR056509">
    <property type="entry name" value="Imm33-like"/>
</dbReference>
<dbReference type="Proteomes" id="UP000216300">
    <property type="component" value="Unassembled WGS sequence"/>
</dbReference>